<dbReference type="Proteomes" id="UP000019373">
    <property type="component" value="Unassembled WGS sequence"/>
</dbReference>
<reference evidence="3" key="1">
    <citation type="journal article" date="2014" name="BMC Genomics">
        <title>Genome characteristics reveal the impact of lichenization on lichen-forming fungus Endocarpon pusillum Hedwig (Verrucariales, Ascomycota).</title>
        <authorList>
            <person name="Wang Y.-Y."/>
            <person name="Liu B."/>
            <person name="Zhang X.-Y."/>
            <person name="Zhou Q.-M."/>
            <person name="Zhang T."/>
            <person name="Li H."/>
            <person name="Yu Y.-F."/>
            <person name="Zhang X.-L."/>
            <person name="Hao X.-Y."/>
            <person name="Wang M."/>
            <person name="Wang L."/>
            <person name="Wei J.-C."/>
        </authorList>
    </citation>
    <scope>NUCLEOTIDE SEQUENCE [LARGE SCALE GENOMIC DNA]</scope>
    <source>
        <strain evidence="3">Z07020 / HMAS-L-300199</strain>
    </source>
</reference>
<dbReference type="Gene3D" id="3.40.50.1460">
    <property type="match status" value="1"/>
</dbReference>
<dbReference type="RefSeq" id="XP_007805447.1">
    <property type="nucleotide sequence ID" value="XM_007807256.1"/>
</dbReference>
<keyword evidence="3" id="KW-1185">Reference proteome</keyword>
<gene>
    <name evidence="2" type="ORF">EPUS_08081</name>
</gene>
<organism evidence="2 3">
    <name type="scientific">Endocarpon pusillum (strain Z07020 / HMAS-L-300199)</name>
    <name type="common">Lichen-forming fungus</name>
    <dbReference type="NCBI Taxonomy" id="1263415"/>
    <lineage>
        <taxon>Eukaryota</taxon>
        <taxon>Fungi</taxon>
        <taxon>Dikarya</taxon>
        <taxon>Ascomycota</taxon>
        <taxon>Pezizomycotina</taxon>
        <taxon>Eurotiomycetes</taxon>
        <taxon>Chaetothyriomycetidae</taxon>
        <taxon>Verrucariales</taxon>
        <taxon>Verrucariaceae</taxon>
        <taxon>Endocarpon</taxon>
    </lineage>
</organism>
<dbReference type="HOGENOM" id="CLU_644101_0_0_1"/>
<name>U1GB43_ENDPU</name>
<evidence type="ECO:0000313" key="3">
    <source>
        <dbReference type="Proteomes" id="UP000019373"/>
    </source>
</evidence>
<dbReference type="EMBL" id="KE721491">
    <property type="protein sequence ID" value="ERF68921.1"/>
    <property type="molecule type" value="Genomic_DNA"/>
</dbReference>
<dbReference type="OrthoDB" id="4760831at2759"/>
<dbReference type="GeneID" id="19242959"/>
<proteinExistence type="predicted"/>
<sequence>MVELTQTPLFPESSNKACSIPQTAKHVQYTKKEERDASELQITWNSVMDKGNYRRKSLYTHVAVLVLYWEDGDLDVHDEVKELVDIFQKLFNYSVDHGPLKGPYANTHINFLVAEFVHKHNGRGKLMIVYYAGHGRPGESHGSLELFGSAKHYFSHGDERLLIHSRKTTTRPSNDEVNKLIWNNTENFLKDACADVLQIFDCCHAGDLMFKRGSSRAFEYLAATRAGELTNEKKRFTTVDLGREIKDHQHFPEEQEPVLTDRDDNSDVGRIELYALSEQDATGSTGAEDSQFSAYDGRVLTLHFDFGSQPLKQNIQKLGERLNRGRLDQLGIERIRWGGMKETGFRRSVEAFRNLRPRDLTTAELHDIALTPISRASPFSREETTRCGEPALGSRSTESPGTDSPRLTAKRKPKDSTGREKKRRKG</sequence>
<protein>
    <submittedName>
        <fullName evidence="2">Uncharacterized protein</fullName>
    </submittedName>
</protein>
<dbReference type="AlphaFoldDB" id="U1GB43"/>
<feature type="region of interest" description="Disordered" evidence="1">
    <location>
        <begin position="376"/>
        <end position="426"/>
    </location>
</feature>
<evidence type="ECO:0000256" key="1">
    <source>
        <dbReference type="SAM" id="MobiDB-lite"/>
    </source>
</evidence>
<accession>U1GB43</accession>
<evidence type="ECO:0000313" key="2">
    <source>
        <dbReference type="EMBL" id="ERF68921.1"/>
    </source>
</evidence>